<keyword evidence="2 5" id="KW-0489">Methyltransferase</keyword>
<evidence type="ECO:0000313" key="5">
    <source>
        <dbReference type="EMBL" id="NNG38424.1"/>
    </source>
</evidence>
<organism evidence="5 6">
    <name type="scientific">Flexivirga aerilata</name>
    <dbReference type="NCBI Taxonomy" id="1656889"/>
    <lineage>
        <taxon>Bacteria</taxon>
        <taxon>Bacillati</taxon>
        <taxon>Actinomycetota</taxon>
        <taxon>Actinomycetes</taxon>
        <taxon>Micrococcales</taxon>
        <taxon>Dermacoccaceae</taxon>
        <taxon>Flexivirga</taxon>
    </lineage>
</organism>
<dbReference type="Gene3D" id="3.40.50.150">
    <property type="entry name" value="Vaccinia Virus protein VP39"/>
    <property type="match status" value="1"/>
</dbReference>
<dbReference type="AlphaFoldDB" id="A0A849AC00"/>
<evidence type="ECO:0000256" key="2">
    <source>
        <dbReference type="ARBA" id="ARBA00022603"/>
    </source>
</evidence>
<dbReference type="RefSeq" id="WP_171152123.1">
    <property type="nucleotide sequence ID" value="NZ_JABENB010000001.1"/>
</dbReference>
<evidence type="ECO:0000313" key="6">
    <source>
        <dbReference type="Proteomes" id="UP000557772"/>
    </source>
</evidence>
<protein>
    <submittedName>
        <fullName evidence="5">Class I SAM-dependent methyltransferase</fullName>
    </submittedName>
</protein>
<dbReference type="InterPro" id="IPR051052">
    <property type="entry name" value="Diverse_substrate_MTase"/>
</dbReference>
<dbReference type="PANTHER" id="PTHR44942">
    <property type="entry name" value="METHYLTRANSF_11 DOMAIN-CONTAINING PROTEIN"/>
    <property type="match status" value="1"/>
</dbReference>
<dbReference type="InterPro" id="IPR029063">
    <property type="entry name" value="SAM-dependent_MTases_sf"/>
</dbReference>
<feature type="domain" description="Methyltransferase type 11" evidence="4">
    <location>
        <begin position="42"/>
        <end position="137"/>
    </location>
</feature>
<reference evidence="5 6" key="1">
    <citation type="submission" date="2020-05" db="EMBL/GenBank/DDBJ databases">
        <title>Flexivirga sp. ID2601S isolated from air conditioner.</title>
        <authorList>
            <person name="Kim D.H."/>
        </authorList>
    </citation>
    <scope>NUCLEOTIDE SEQUENCE [LARGE SCALE GENOMIC DNA]</scope>
    <source>
        <strain evidence="5 6">ID2601S</strain>
    </source>
</reference>
<dbReference type="EMBL" id="JABENB010000001">
    <property type="protein sequence ID" value="NNG38424.1"/>
    <property type="molecule type" value="Genomic_DNA"/>
</dbReference>
<evidence type="ECO:0000259" key="4">
    <source>
        <dbReference type="Pfam" id="PF08241"/>
    </source>
</evidence>
<evidence type="ECO:0000256" key="1">
    <source>
        <dbReference type="ARBA" id="ARBA00008361"/>
    </source>
</evidence>
<keyword evidence="3 5" id="KW-0808">Transferase</keyword>
<dbReference type="Proteomes" id="UP000557772">
    <property type="component" value="Unassembled WGS sequence"/>
</dbReference>
<gene>
    <name evidence="5" type="ORF">HJ588_03935</name>
</gene>
<dbReference type="SUPFAM" id="SSF53335">
    <property type="entry name" value="S-adenosyl-L-methionine-dependent methyltransferases"/>
    <property type="match status" value="1"/>
</dbReference>
<name>A0A849AC00_9MICO</name>
<accession>A0A849AC00</accession>
<dbReference type="GO" id="GO:0032259">
    <property type="term" value="P:methylation"/>
    <property type="evidence" value="ECO:0007669"/>
    <property type="project" value="UniProtKB-KW"/>
</dbReference>
<dbReference type="Pfam" id="PF08241">
    <property type="entry name" value="Methyltransf_11"/>
    <property type="match status" value="1"/>
</dbReference>
<proteinExistence type="inferred from homology"/>
<evidence type="ECO:0000256" key="3">
    <source>
        <dbReference type="ARBA" id="ARBA00022679"/>
    </source>
</evidence>
<dbReference type="PANTHER" id="PTHR44942:SF4">
    <property type="entry name" value="METHYLTRANSFERASE TYPE 11 DOMAIN-CONTAINING PROTEIN"/>
    <property type="match status" value="1"/>
</dbReference>
<dbReference type="CDD" id="cd02440">
    <property type="entry name" value="AdoMet_MTases"/>
    <property type="match status" value="1"/>
</dbReference>
<sequence length="270" mass="28855">MTSRATSFGAVAAAYERFRPGYPDELVDLVLDYAGQPVRTALEIGAGTGKATRAFAARGIAVTATDPDAAMLTELRRHVPDTVTVRQGTLEQLDQPDDLDPAGGFDLVFAAAALHWTDPATRWSRISRLLGSRGVFASFGGPMDLADPDLDATVADITRPYLGGDHHIPAPDGTAADSAMQWPGSELLTVSGFTDIRQETIARAVPLSRDDFIGHLGTISAYLQLPQRDRAEVLEQVRAVLPARVTLRADLIVHLARLTAPVGRAPRPAS</sequence>
<comment type="caution">
    <text evidence="5">The sequence shown here is derived from an EMBL/GenBank/DDBJ whole genome shotgun (WGS) entry which is preliminary data.</text>
</comment>
<dbReference type="InterPro" id="IPR013216">
    <property type="entry name" value="Methyltransf_11"/>
</dbReference>
<dbReference type="GO" id="GO:0008757">
    <property type="term" value="F:S-adenosylmethionine-dependent methyltransferase activity"/>
    <property type="evidence" value="ECO:0007669"/>
    <property type="project" value="InterPro"/>
</dbReference>
<keyword evidence="6" id="KW-1185">Reference proteome</keyword>
<comment type="similarity">
    <text evidence="1">Belongs to the methyltransferase superfamily.</text>
</comment>